<gene>
    <name evidence="10" type="ORF">IDJ75_11960</name>
</gene>
<dbReference type="RefSeq" id="WP_191175843.1">
    <property type="nucleotide sequence ID" value="NZ_JACWMW010000002.1"/>
</dbReference>
<evidence type="ECO:0000256" key="4">
    <source>
        <dbReference type="ARBA" id="ARBA00022989"/>
    </source>
</evidence>
<comment type="subcellular location">
    <subcellularLocation>
        <location evidence="1">Cell membrane</location>
        <topology evidence="1">Single-pass membrane protein</topology>
    </subcellularLocation>
</comment>
<keyword evidence="3 7" id="KW-0812">Transmembrane</keyword>
<dbReference type="Pfam" id="PF04024">
    <property type="entry name" value="PspC"/>
    <property type="match status" value="1"/>
</dbReference>
<evidence type="ECO:0000313" key="10">
    <source>
        <dbReference type="EMBL" id="MBD1385998.1"/>
    </source>
</evidence>
<sequence length="204" mass="22860">MEKKLYRDEQRKTVGGVCAGLADYFGVDVSVVRVIFVLAVFLKGIGILPYIVLWIVLPKKPFNYTDPTYQPGFTPGFNPKYGQPFGDVKVDYTVPPPHTVGQPFGQYPPVKKTSNSGVIFGVILIALGSIFLLDQFDFIPDWDFEKLWPVVLVAVGLTLLFSTKKQPWEKEGWHADKDKKQADFSADTKTDTTEDKPNDNTPTI</sequence>
<evidence type="ECO:0000259" key="9">
    <source>
        <dbReference type="Pfam" id="PF18917"/>
    </source>
</evidence>
<feature type="transmembrane region" description="Helical" evidence="7">
    <location>
        <begin position="34"/>
        <end position="57"/>
    </location>
</feature>
<keyword evidence="5 7" id="KW-0472">Membrane</keyword>
<protein>
    <submittedName>
        <fullName evidence="10">PspC domain-containing protein</fullName>
    </submittedName>
</protein>
<reference evidence="10 11" key="1">
    <citation type="submission" date="2020-09" db="EMBL/GenBank/DDBJ databases">
        <title>Novel species of Mucilaginibacter isolated from a glacier on the Tibetan Plateau.</title>
        <authorList>
            <person name="Liu Q."/>
            <person name="Xin Y.-H."/>
        </authorList>
    </citation>
    <scope>NUCLEOTIDE SEQUENCE [LARGE SCALE GENOMIC DNA]</scope>
    <source>
        <strain evidence="10 11">CGMCC 1.13878</strain>
    </source>
</reference>
<feature type="region of interest" description="Disordered" evidence="6">
    <location>
        <begin position="168"/>
        <end position="204"/>
    </location>
</feature>
<evidence type="ECO:0000256" key="6">
    <source>
        <dbReference type="SAM" id="MobiDB-lite"/>
    </source>
</evidence>
<accession>A0ABR7X5Y4</accession>
<dbReference type="Pfam" id="PF18917">
    <property type="entry name" value="LiaI-LiaF-like_TM1"/>
    <property type="match status" value="1"/>
</dbReference>
<feature type="domain" description="LiaI-LiaF-like transmembrane region" evidence="9">
    <location>
        <begin position="118"/>
        <end position="160"/>
    </location>
</feature>
<evidence type="ECO:0000256" key="7">
    <source>
        <dbReference type="SAM" id="Phobius"/>
    </source>
</evidence>
<evidence type="ECO:0000256" key="3">
    <source>
        <dbReference type="ARBA" id="ARBA00022692"/>
    </source>
</evidence>
<dbReference type="PANTHER" id="PTHR33885">
    <property type="entry name" value="PHAGE SHOCK PROTEIN C"/>
    <property type="match status" value="1"/>
</dbReference>
<feature type="domain" description="Phage shock protein PspC N-terminal" evidence="8">
    <location>
        <begin position="3"/>
        <end position="60"/>
    </location>
</feature>
<evidence type="ECO:0000313" key="11">
    <source>
        <dbReference type="Proteomes" id="UP000618754"/>
    </source>
</evidence>
<keyword evidence="4 7" id="KW-1133">Transmembrane helix</keyword>
<dbReference type="InterPro" id="IPR043726">
    <property type="entry name" value="LiaI-LiaF-like_TM1"/>
</dbReference>
<keyword evidence="2" id="KW-1003">Cell membrane</keyword>
<evidence type="ECO:0000259" key="8">
    <source>
        <dbReference type="Pfam" id="PF04024"/>
    </source>
</evidence>
<feature type="compositionally biased region" description="Basic and acidic residues" evidence="6">
    <location>
        <begin position="168"/>
        <end position="198"/>
    </location>
</feature>
<dbReference type="Proteomes" id="UP000618754">
    <property type="component" value="Unassembled WGS sequence"/>
</dbReference>
<dbReference type="InterPro" id="IPR052027">
    <property type="entry name" value="PspC"/>
</dbReference>
<evidence type="ECO:0000256" key="5">
    <source>
        <dbReference type="ARBA" id="ARBA00023136"/>
    </source>
</evidence>
<dbReference type="EMBL" id="JACWMW010000002">
    <property type="protein sequence ID" value="MBD1385998.1"/>
    <property type="molecule type" value="Genomic_DNA"/>
</dbReference>
<evidence type="ECO:0000256" key="1">
    <source>
        <dbReference type="ARBA" id="ARBA00004162"/>
    </source>
</evidence>
<name>A0ABR7X5Y4_9SPHI</name>
<comment type="caution">
    <text evidence="10">The sequence shown here is derived from an EMBL/GenBank/DDBJ whole genome shotgun (WGS) entry which is preliminary data.</text>
</comment>
<evidence type="ECO:0000256" key="2">
    <source>
        <dbReference type="ARBA" id="ARBA00022475"/>
    </source>
</evidence>
<proteinExistence type="predicted"/>
<organism evidence="10 11">
    <name type="scientific">Mucilaginibacter rigui</name>
    <dbReference type="NCBI Taxonomy" id="534635"/>
    <lineage>
        <taxon>Bacteria</taxon>
        <taxon>Pseudomonadati</taxon>
        <taxon>Bacteroidota</taxon>
        <taxon>Sphingobacteriia</taxon>
        <taxon>Sphingobacteriales</taxon>
        <taxon>Sphingobacteriaceae</taxon>
        <taxon>Mucilaginibacter</taxon>
    </lineage>
</organism>
<feature type="transmembrane region" description="Helical" evidence="7">
    <location>
        <begin position="117"/>
        <end position="135"/>
    </location>
</feature>
<dbReference type="PANTHER" id="PTHR33885:SF3">
    <property type="entry name" value="PHAGE SHOCK PROTEIN C"/>
    <property type="match status" value="1"/>
</dbReference>
<dbReference type="InterPro" id="IPR007168">
    <property type="entry name" value="Phageshock_PspC_N"/>
</dbReference>
<keyword evidence="11" id="KW-1185">Reference proteome</keyword>